<dbReference type="AlphaFoldDB" id="A0A157P5S8"/>
<dbReference type="EMBL" id="FKBS01000014">
    <property type="protein sequence ID" value="SAI28771.1"/>
    <property type="molecule type" value="Genomic_DNA"/>
</dbReference>
<dbReference type="Proteomes" id="UP000077037">
    <property type="component" value="Unassembled WGS sequence"/>
</dbReference>
<dbReference type="SUPFAM" id="SSF53850">
    <property type="entry name" value="Periplasmic binding protein-like II"/>
    <property type="match status" value="1"/>
</dbReference>
<evidence type="ECO:0000313" key="3">
    <source>
        <dbReference type="Proteomes" id="UP000077037"/>
    </source>
</evidence>
<dbReference type="PROSITE" id="PS51318">
    <property type="entry name" value="TAT"/>
    <property type="match status" value="1"/>
</dbReference>
<evidence type="ECO:0000313" key="2">
    <source>
        <dbReference type="EMBL" id="SAI28771.1"/>
    </source>
</evidence>
<gene>
    <name evidence="2" type="ORF">SAMEA1982600_02279</name>
</gene>
<name>A0A157P5S8_9BORD</name>
<accession>A0A157P5S8</accession>
<reference evidence="2 3" key="1">
    <citation type="submission" date="2016-03" db="EMBL/GenBank/DDBJ databases">
        <authorList>
            <consortium name="Pathogen Informatics"/>
        </authorList>
    </citation>
    <scope>NUCLEOTIDE SEQUENCE [LARGE SCALE GENOMIC DNA]</scope>
    <source>
        <strain evidence="2 3">NCTC13364</strain>
    </source>
</reference>
<protein>
    <submittedName>
        <fullName evidence="2">Putattive exported protein</fullName>
    </submittedName>
</protein>
<dbReference type="Gene3D" id="3.40.190.10">
    <property type="entry name" value="Periplasmic binding protein-like II"/>
    <property type="match status" value="1"/>
</dbReference>
<dbReference type="InterPro" id="IPR006311">
    <property type="entry name" value="TAT_signal"/>
</dbReference>
<dbReference type="PANTHER" id="PTHR42928:SF5">
    <property type="entry name" value="BLR1237 PROTEIN"/>
    <property type="match status" value="1"/>
</dbReference>
<dbReference type="RefSeq" id="WP_235816848.1">
    <property type="nucleotide sequence ID" value="NZ_FKBS01000014.1"/>
</dbReference>
<dbReference type="InterPro" id="IPR042100">
    <property type="entry name" value="Bug_dom1"/>
</dbReference>
<dbReference type="InterPro" id="IPR005064">
    <property type="entry name" value="BUG"/>
</dbReference>
<proteinExistence type="inferred from homology"/>
<dbReference type="Pfam" id="PF03401">
    <property type="entry name" value="TctC"/>
    <property type="match status" value="1"/>
</dbReference>
<dbReference type="PANTHER" id="PTHR42928">
    <property type="entry name" value="TRICARBOXYLATE-BINDING PROTEIN"/>
    <property type="match status" value="1"/>
</dbReference>
<evidence type="ECO:0000256" key="1">
    <source>
        <dbReference type="ARBA" id="ARBA00006987"/>
    </source>
</evidence>
<comment type="similarity">
    <text evidence="1">Belongs to the UPF0065 (bug) family.</text>
</comment>
<dbReference type="PIRSF" id="PIRSF017082">
    <property type="entry name" value="YflP"/>
    <property type="match status" value="1"/>
</dbReference>
<sequence length="331" mass="34324">MEMPDAGLARRRLLGALGAAGAAALGAPGLLRAQGDRPIKFILPVGVGSGVDTITRSAGPAMSAALHRTVVVENQPGAGGIVGTSALVRAAPDGDTLGMLSNNHVIFPSVYRSLPFDPIADITPICMVGMTPFLLVVNPRKLAARDAKALAAELKQSPDKYNYASSGNGTILQLAAEMYLQQAGVRVRHIPYKGVGPMMTDLMGGQVDLGVLSLPSVLPHIQSGALAAVGACGASRMAGLPDLPTLREQGMPDYEIGGWFAVAGPAKLPAAITQRVHEALKVAFTAPDVKAAMATQGNTILLMPPDRTAAYFRSEMKRYASVVKGAGLEPM</sequence>
<dbReference type="Gene3D" id="3.40.190.150">
    <property type="entry name" value="Bordetella uptake gene, domain 1"/>
    <property type="match status" value="1"/>
</dbReference>
<organism evidence="2 3">
    <name type="scientific">Bordetella ansorpii</name>
    <dbReference type="NCBI Taxonomy" id="288768"/>
    <lineage>
        <taxon>Bacteria</taxon>
        <taxon>Pseudomonadati</taxon>
        <taxon>Pseudomonadota</taxon>
        <taxon>Betaproteobacteria</taxon>
        <taxon>Burkholderiales</taxon>
        <taxon>Alcaligenaceae</taxon>
        <taxon>Bordetella</taxon>
    </lineage>
</organism>